<sequence length="246" mass="26820">MRRNGPAALWLVRHAESTGNVAREVAESGGAELLDLAERDADVPLSDLGRRQASALAKWLAGLPADQRATAAMSSPYRRALDTAREATAALGAVPLYVDERLRDRELGVLDLHTKAGIEARHPDESARRRRLGKFYYRPPGGESWADVALRLRSVLGDASLDLTGDRVVWFTHEAPILLTRYIVEGLSEAELMTIARSTTLANCSVTIFERDAADGLRLVVFNATEMLDEHGASPTTEPDVHSDPA</sequence>
<proteinExistence type="predicted"/>
<dbReference type="EMBL" id="JAAXKZ010000004">
    <property type="protein sequence ID" value="NMH90373.1"/>
    <property type="molecule type" value="Genomic_DNA"/>
</dbReference>
<evidence type="ECO:0000313" key="2">
    <source>
        <dbReference type="Proteomes" id="UP000586918"/>
    </source>
</evidence>
<keyword evidence="2" id="KW-1185">Reference proteome</keyword>
<dbReference type="GO" id="GO:0016791">
    <property type="term" value="F:phosphatase activity"/>
    <property type="evidence" value="ECO:0007669"/>
    <property type="project" value="TreeGrafter"/>
</dbReference>
<organism evidence="1 2">
    <name type="scientific">Pseudonocardia bannensis</name>
    <dbReference type="NCBI Taxonomy" id="630973"/>
    <lineage>
        <taxon>Bacteria</taxon>
        <taxon>Bacillati</taxon>
        <taxon>Actinomycetota</taxon>
        <taxon>Actinomycetes</taxon>
        <taxon>Pseudonocardiales</taxon>
        <taxon>Pseudonocardiaceae</taxon>
        <taxon>Pseudonocardia</taxon>
    </lineage>
</organism>
<gene>
    <name evidence="1" type="ORF">HF519_01935</name>
</gene>
<reference evidence="1 2" key="1">
    <citation type="submission" date="2020-04" db="EMBL/GenBank/DDBJ databases">
        <authorList>
            <person name="Klaysubun C."/>
            <person name="Duangmal K."/>
            <person name="Lipun K."/>
        </authorList>
    </citation>
    <scope>NUCLEOTIDE SEQUENCE [LARGE SCALE GENOMIC DNA]</scope>
    <source>
        <strain evidence="1 2">DSM 45300</strain>
    </source>
</reference>
<dbReference type="Gene3D" id="3.40.50.1240">
    <property type="entry name" value="Phosphoglycerate mutase-like"/>
    <property type="match status" value="1"/>
</dbReference>
<dbReference type="PANTHER" id="PTHR48100">
    <property type="entry name" value="BROAD-SPECIFICITY PHOSPHATASE YOR283W-RELATED"/>
    <property type="match status" value="1"/>
</dbReference>
<dbReference type="RefSeq" id="WP_169409876.1">
    <property type="nucleotide sequence ID" value="NZ_JAAXKZ010000004.1"/>
</dbReference>
<dbReference type="SUPFAM" id="SSF53254">
    <property type="entry name" value="Phosphoglycerate mutase-like"/>
    <property type="match status" value="1"/>
</dbReference>
<dbReference type="InterPro" id="IPR029033">
    <property type="entry name" value="His_PPase_superfam"/>
</dbReference>
<protein>
    <submittedName>
        <fullName evidence="1">Histidine phosphatase family protein</fullName>
    </submittedName>
</protein>
<dbReference type="InterPro" id="IPR050275">
    <property type="entry name" value="PGM_Phosphatase"/>
</dbReference>
<dbReference type="SMART" id="SM00855">
    <property type="entry name" value="PGAM"/>
    <property type="match status" value="1"/>
</dbReference>
<evidence type="ECO:0000313" key="1">
    <source>
        <dbReference type="EMBL" id="NMH90373.1"/>
    </source>
</evidence>
<comment type="caution">
    <text evidence="1">The sequence shown here is derived from an EMBL/GenBank/DDBJ whole genome shotgun (WGS) entry which is preliminary data.</text>
</comment>
<dbReference type="CDD" id="cd07067">
    <property type="entry name" value="HP_PGM_like"/>
    <property type="match status" value="1"/>
</dbReference>
<accession>A0A848DCR3</accession>
<dbReference type="GO" id="GO:0005737">
    <property type="term" value="C:cytoplasm"/>
    <property type="evidence" value="ECO:0007669"/>
    <property type="project" value="TreeGrafter"/>
</dbReference>
<dbReference type="AlphaFoldDB" id="A0A848DCR3"/>
<dbReference type="PANTHER" id="PTHR48100:SF1">
    <property type="entry name" value="HISTIDINE PHOSPHATASE FAMILY PROTEIN-RELATED"/>
    <property type="match status" value="1"/>
</dbReference>
<dbReference type="InterPro" id="IPR013078">
    <property type="entry name" value="His_Pase_superF_clade-1"/>
</dbReference>
<dbReference type="Proteomes" id="UP000586918">
    <property type="component" value="Unassembled WGS sequence"/>
</dbReference>
<name>A0A848DCR3_9PSEU</name>
<dbReference type="Pfam" id="PF00300">
    <property type="entry name" value="His_Phos_1"/>
    <property type="match status" value="1"/>
</dbReference>